<dbReference type="InterPro" id="IPR050354">
    <property type="entry name" value="F-box/kelch-repeat_ARATH"/>
</dbReference>
<dbReference type="SUPFAM" id="SSF117281">
    <property type="entry name" value="Kelch motif"/>
    <property type="match status" value="1"/>
</dbReference>
<name>A0ABD2TGP5_9SOLN</name>
<dbReference type="AlphaFoldDB" id="A0ABD2TGP5"/>
<dbReference type="InterPro" id="IPR006652">
    <property type="entry name" value="Kelch_1"/>
</dbReference>
<dbReference type="InterPro" id="IPR036047">
    <property type="entry name" value="F-box-like_dom_sf"/>
</dbReference>
<comment type="caution">
    <text evidence="2">The sequence shown here is derived from an EMBL/GenBank/DDBJ whole genome shotgun (WGS) entry which is preliminary data.</text>
</comment>
<dbReference type="Gene3D" id="1.20.1280.50">
    <property type="match status" value="1"/>
</dbReference>
<dbReference type="Proteomes" id="UP001627284">
    <property type="component" value="Unassembled WGS sequence"/>
</dbReference>
<evidence type="ECO:0000313" key="3">
    <source>
        <dbReference type="Proteomes" id="UP001627284"/>
    </source>
</evidence>
<gene>
    <name evidence="2" type="ORF">AABB24_019112</name>
</gene>
<dbReference type="Gene3D" id="2.120.10.80">
    <property type="entry name" value="Kelch-type beta propeller"/>
    <property type="match status" value="2"/>
</dbReference>
<organism evidence="2 3">
    <name type="scientific">Solanum stoloniferum</name>
    <dbReference type="NCBI Taxonomy" id="62892"/>
    <lineage>
        <taxon>Eukaryota</taxon>
        <taxon>Viridiplantae</taxon>
        <taxon>Streptophyta</taxon>
        <taxon>Embryophyta</taxon>
        <taxon>Tracheophyta</taxon>
        <taxon>Spermatophyta</taxon>
        <taxon>Magnoliopsida</taxon>
        <taxon>eudicotyledons</taxon>
        <taxon>Gunneridae</taxon>
        <taxon>Pentapetalae</taxon>
        <taxon>asterids</taxon>
        <taxon>lamiids</taxon>
        <taxon>Solanales</taxon>
        <taxon>Solanaceae</taxon>
        <taxon>Solanoideae</taxon>
        <taxon>Solaneae</taxon>
        <taxon>Solanum</taxon>
    </lineage>
</organism>
<dbReference type="InterPro" id="IPR001810">
    <property type="entry name" value="F-box_dom"/>
</dbReference>
<feature type="non-terminal residue" evidence="2">
    <location>
        <position position="1"/>
    </location>
</feature>
<dbReference type="EMBL" id="JBJKTR010000011">
    <property type="protein sequence ID" value="KAL3354858.1"/>
    <property type="molecule type" value="Genomic_DNA"/>
</dbReference>
<feature type="domain" description="F-box" evidence="1">
    <location>
        <begin position="67"/>
        <end position="112"/>
    </location>
</feature>
<dbReference type="InterPro" id="IPR015915">
    <property type="entry name" value="Kelch-typ_b-propeller"/>
</dbReference>
<dbReference type="SUPFAM" id="SSF81383">
    <property type="entry name" value="F-box domain"/>
    <property type="match status" value="1"/>
</dbReference>
<dbReference type="PANTHER" id="PTHR24414:SF60">
    <property type="entry name" value="OS03G0415400 PROTEIN"/>
    <property type="match status" value="1"/>
</dbReference>
<dbReference type="SMART" id="SM00256">
    <property type="entry name" value="FBOX"/>
    <property type="match status" value="1"/>
</dbReference>
<proteinExistence type="predicted"/>
<reference evidence="2 3" key="1">
    <citation type="submission" date="2024-05" db="EMBL/GenBank/DDBJ databases">
        <title>De novo assembly of an allotetraploid wild potato.</title>
        <authorList>
            <person name="Hosaka A.J."/>
        </authorList>
    </citation>
    <scope>NUCLEOTIDE SEQUENCE [LARGE SCALE GENOMIC DNA]</scope>
    <source>
        <tissue evidence="2">Young leaves</tissue>
    </source>
</reference>
<dbReference type="PANTHER" id="PTHR24414">
    <property type="entry name" value="F-BOX/KELCH-REPEAT PROTEIN SKIP4"/>
    <property type="match status" value="1"/>
</dbReference>
<accession>A0ABD2TGP5</accession>
<evidence type="ECO:0000259" key="1">
    <source>
        <dbReference type="PROSITE" id="PS50181"/>
    </source>
</evidence>
<dbReference type="SMART" id="SM00612">
    <property type="entry name" value="Kelch"/>
    <property type="match status" value="1"/>
</dbReference>
<protein>
    <recommendedName>
        <fullName evidence="1">F-box domain-containing protein</fullName>
    </recommendedName>
</protein>
<sequence>LIYLSLSSHQIFKNLKKVLIFFIFPLMSDSCNSRHFSWLMKSCFPNNQHPPPHHPTPIGTTTILPTGTTIAELPDDLLLECLSRVTHSSLPSLPLVCCRWSLLLDSPTFHLLRHRHNLLRLTLFAVSVSDGALCTASYRLNNDCSWKICSFTPANDPVFEHGCFYSLFSHSRLSVIGRKIYVIGRTAMLRCDTWTGLVVPRQGPVFPRKKFAAAVVGGKIYVAGGCARAAAVEEYDPTRNTWSVVAKAPRKRYGCVGASVDGVFYVIGGLKLGGASGNEMLVARGSRASDAAHVYASSMDLYDTVNGVWLKTRSVPGGGCVVAACATAGEIYVLSSHAVELSFWKFNGSRKSTGFGDWCRIKSPPLPAQVRLDSTVRFSCVGIGEKVVLVQVNGCIDDLLRRSGRIERGMKEGLVLVYDCVAGEWSRAADLPEVIRRSACVCVEC</sequence>
<evidence type="ECO:0000313" key="2">
    <source>
        <dbReference type="EMBL" id="KAL3354858.1"/>
    </source>
</evidence>
<dbReference type="PROSITE" id="PS50181">
    <property type="entry name" value="FBOX"/>
    <property type="match status" value="1"/>
</dbReference>
<dbReference type="Pfam" id="PF01344">
    <property type="entry name" value="Kelch_1"/>
    <property type="match status" value="1"/>
</dbReference>
<dbReference type="Pfam" id="PF00646">
    <property type="entry name" value="F-box"/>
    <property type="match status" value="1"/>
</dbReference>
<keyword evidence="3" id="KW-1185">Reference proteome</keyword>